<keyword evidence="1" id="KW-0472">Membrane</keyword>
<sequence length="354" mass="42056">MTNGADVITSLECKFSDHSKVEQIRDEYVKICEVDSGSQKCFTETQDEWEYCSSVPGKLQELKSKLNKMMQTYHRELSDNLSNENHEEIEKQCICLKQSFYNKVINDVKKSTNISKRFKTCNRDILDKTNGVPLNLCTFRNLNILEMVRMKKIFDFYLYYYRNIMDSTDDQKSNEHREYYIKGFYEHCNSIIECLNDKSNSEYCDEFKEYHNKYNSFKVFLESLISYANNLDGIQFPEECILSERLLNGRYLFELREEIERIRSRYLPTNYSTTAITVVFLFIGTVIGVFLILYYFFGITSRILWSHIRKTRNKETHTNVDDETEYNSLFTSENLENNSKRKGYSISYKSTNYS</sequence>
<keyword evidence="1" id="KW-1133">Transmembrane helix</keyword>
<evidence type="ECO:0000256" key="1">
    <source>
        <dbReference type="SAM" id="Phobius"/>
    </source>
</evidence>
<evidence type="ECO:0000313" key="3">
    <source>
        <dbReference type="Proteomes" id="UP000078560"/>
    </source>
</evidence>
<accession>A0A1A8WC70</accession>
<proteinExistence type="predicted"/>
<dbReference type="AlphaFoldDB" id="A0A1A8WC70"/>
<name>A0A1A8WC70_PLAOA</name>
<feature type="transmembrane region" description="Helical" evidence="1">
    <location>
        <begin position="275"/>
        <end position="297"/>
    </location>
</feature>
<evidence type="ECO:0000313" key="2">
    <source>
        <dbReference type="EMBL" id="SBS89331.1"/>
    </source>
</evidence>
<dbReference type="EMBL" id="FLQU01000715">
    <property type="protein sequence ID" value="SBS89331.1"/>
    <property type="molecule type" value="Genomic_DNA"/>
</dbReference>
<gene>
    <name evidence="2" type="ORF">POVCU2_0053850</name>
</gene>
<organism evidence="2 3">
    <name type="scientific">Plasmodium ovale curtisi</name>
    <dbReference type="NCBI Taxonomy" id="864141"/>
    <lineage>
        <taxon>Eukaryota</taxon>
        <taxon>Sar</taxon>
        <taxon>Alveolata</taxon>
        <taxon>Apicomplexa</taxon>
        <taxon>Aconoidasida</taxon>
        <taxon>Haemosporida</taxon>
        <taxon>Plasmodiidae</taxon>
        <taxon>Plasmodium</taxon>
        <taxon>Plasmodium (Plasmodium)</taxon>
    </lineage>
</organism>
<reference evidence="3" key="1">
    <citation type="submission" date="2016-05" db="EMBL/GenBank/DDBJ databases">
        <authorList>
            <person name="Naeem Raeece"/>
        </authorList>
    </citation>
    <scope>NUCLEOTIDE SEQUENCE [LARGE SCALE GENOMIC DNA]</scope>
</reference>
<keyword evidence="1" id="KW-0812">Transmembrane</keyword>
<dbReference type="Proteomes" id="UP000078560">
    <property type="component" value="Unassembled WGS sequence"/>
</dbReference>
<protein>
    <submittedName>
        <fullName evidence="2">PIR Superfamily Protein</fullName>
    </submittedName>
</protein>